<dbReference type="NCBIfam" id="TIGR02246">
    <property type="entry name" value="SgcJ/EcaC family oxidoreductase"/>
    <property type="match status" value="1"/>
</dbReference>
<dbReference type="InterPro" id="IPR032710">
    <property type="entry name" value="NTF2-like_dom_sf"/>
</dbReference>
<evidence type="ECO:0000313" key="3">
    <source>
        <dbReference type="Proteomes" id="UP000259030"/>
    </source>
</evidence>
<dbReference type="Gene3D" id="3.10.450.50">
    <property type="match status" value="1"/>
</dbReference>
<accession>A0A221T143</accession>
<dbReference type="RefSeq" id="WP_027463688.1">
    <property type="nucleotide sequence ID" value="NZ_CP021082.1"/>
</dbReference>
<reference evidence="2 3" key="1">
    <citation type="submission" date="2017-05" db="EMBL/GenBank/DDBJ databases">
        <title>The complete genome sequence of Deinococcus ficus isolated from the rhizosphere of the Ficus religiosa L. in Taiwan.</title>
        <authorList>
            <person name="Wu K.-M."/>
            <person name="Liao T.-L."/>
            <person name="Liu Y.-M."/>
            <person name="Young C.-C."/>
            <person name="Tsai S.-F."/>
        </authorList>
    </citation>
    <scope>NUCLEOTIDE SEQUENCE [LARGE SCALE GENOMIC DNA]</scope>
    <source>
        <strain evidence="2 3">CC-FR2-10</strain>
        <plasmid evidence="3">pdfi1</plasmid>
    </source>
</reference>
<geneLocation type="plasmid" evidence="3">
    <name>pdfi1</name>
</geneLocation>
<sequence>MPQTMSADIHTAIQAVNQQFMAALARGDVPTAASLYTEDSAVLPAGQPEVRGRHAVEAFWQTALNQGVTGIDLATREVQAMGTDAFEVGWFTLHGPHSAVLDEGHYMLIWRHENGHWRVHRDIFNSSPSPVQDAEPAT</sequence>
<proteinExistence type="predicted"/>
<dbReference type="InterPro" id="IPR027843">
    <property type="entry name" value="DUF4440"/>
</dbReference>
<dbReference type="Proteomes" id="UP000259030">
    <property type="component" value="Plasmid pDFI1"/>
</dbReference>
<evidence type="ECO:0000259" key="1">
    <source>
        <dbReference type="Pfam" id="PF14534"/>
    </source>
</evidence>
<dbReference type="KEGG" id="dfc:DFI_15510"/>
<dbReference type="SUPFAM" id="SSF54427">
    <property type="entry name" value="NTF2-like"/>
    <property type="match status" value="1"/>
</dbReference>
<keyword evidence="3" id="KW-1185">Reference proteome</keyword>
<gene>
    <name evidence="2" type="ORF">DFI_15510</name>
</gene>
<dbReference type="EMBL" id="CP021082">
    <property type="protein sequence ID" value="ASN82581.1"/>
    <property type="molecule type" value="Genomic_DNA"/>
</dbReference>
<dbReference type="Pfam" id="PF14534">
    <property type="entry name" value="DUF4440"/>
    <property type="match status" value="1"/>
</dbReference>
<name>A0A221T143_9DEIO</name>
<feature type="domain" description="DUF4440" evidence="1">
    <location>
        <begin position="13"/>
        <end position="119"/>
    </location>
</feature>
<dbReference type="AlphaFoldDB" id="A0A221T143"/>
<evidence type="ECO:0000313" key="2">
    <source>
        <dbReference type="EMBL" id="ASN82581.1"/>
    </source>
</evidence>
<dbReference type="InterPro" id="IPR011944">
    <property type="entry name" value="Steroid_delta5-4_isomerase"/>
</dbReference>
<keyword evidence="2" id="KW-0614">Plasmid</keyword>
<protein>
    <recommendedName>
        <fullName evidence="1">DUF4440 domain-containing protein</fullName>
    </recommendedName>
</protein>
<organism evidence="2 3">
    <name type="scientific">Deinococcus ficus</name>
    <dbReference type="NCBI Taxonomy" id="317577"/>
    <lineage>
        <taxon>Bacteria</taxon>
        <taxon>Thermotogati</taxon>
        <taxon>Deinococcota</taxon>
        <taxon>Deinococci</taxon>
        <taxon>Deinococcales</taxon>
        <taxon>Deinococcaceae</taxon>
        <taxon>Deinococcus</taxon>
    </lineage>
</organism>